<name>A8ABW2_IGNH4</name>
<proteinExistence type="predicted"/>
<dbReference type="GO" id="GO:0016491">
    <property type="term" value="F:oxidoreductase activity"/>
    <property type="evidence" value="ECO:0007669"/>
    <property type="project" value="UniProtKB-ARBA"/>
</dbReference>
<accession>A8ABW2</accession>
<dbReference type="AlphaFoldDB" id="A8ABW2"/>
<evidence type="ECO:0000313" key="4">
    <source>
        <dbReference type="Proteomes" id="UP000000262"/>
    </source>
</evidence>
<dbReference type="PROSITE" id="PS51379">
    <property type="entry name" value="4FE4S_FER_2"/>
    <property type="match status" value="1"/>
</dbReference>
<protein>
    <submittedName>
        <fullName evidence="3">4Fe-4S ferredoxin, iron-sulfur binding domain protein</fullName>
    </submittedName>
</protein>
<evidence type="ECO:0000313" key="3">
    <source>
        <dbReference type="EMBL" id="ABU82414.1"/>
    </source>
</evidence>
<reference evidence="3 4" key="1">
    <citation type="journal article" date="2008" name="Genome Biol.">
        <title>A genomic analysis of the archaeal system Ignicoccus hospitalis-Nanoarchaeum equitans.</title>
        <authorList>
            <person name="Podar M."/>
            <person name="Anderson I."/>
            <person name="Makarova K.S."/>
            <person name="Elkins J.G."/>
            <person name="Ivanova N."/>
            <person name="Wall M.A."/>
            <person name="Lykidis A."/>
            <person name="Mavromatis K."/>
            <person name="Sun H."/>
            <person name="Hudson M.E."/>
            <person name="Chen W."/>
            <person name="Deciu C."/>
            <person name="Hutchison D."/>
            <person name="Eads J.R."/>
            <person name="Anderson A."/>
            <person name="Fernandes F."/>
            <person name="Szeto E."/>
            <person name="Lapidus A."/>
            <person name="Kyrpides N.C."/>
            <person name="Saier M.H.Jr."/>
            <person name="Richardson P.M."/>
            <person name="Rachel R."/>
            <person name="Huber H."/>
            <person name="Eisen J.A."/>
            <person name="Koonin E.V."/>
            <person name="Keller M."/>
            <person name="Stetter K.O."/>
        </authorList>
    </citation>
    <scope>NUCLEOTIDE SEQUENCE [LARGE SCALE GENOMIC DNA]</scope>
    <source>
        <strain evidence="4">KIN4/I / DSM 18386 / JCM 14125</strain>
    </source>
</reference>
<gene>
    <name evidence="3" type="ordered locus">Igni_1238</name>
</gene>
<evidence type="ECO:0000256" key="1">
    <source>
        <dbReference type="SAM" id="MobiDB-lite"/>
    </source>
</evidence>
<dbReference type="KEGG" id="iho:Igni_1238"/>
<dbReference type="PhylomeDB" id="A8ABW2"/>
<dbReference type="SUPFAM" id="SSF54862">
    <property type="entry name" value="4Fe-4S ferredoxins"/>
    <property type="match status" value="1"/>
</dbReference>
<feature type="domain" description="4Fe-4S ferredoxin-type" evidence="2">
    <location>
        <begin position="24"/>
        <end position="53"/>
    </location>
</feature>
<sequence>MHSSLYGHLNKEGTGGDPLEEGLGRVSVDPERCDGCGLCVELCPFNSLAMEGGTVRQVGPCYLCGGCEALCKAIRVEPLLEPKEFDEGFR</sequence>
<dbReference type="InterPro" id="IPR017900">
    <property type="entry name" value="4Fe4S_Fe_S_CS"/>
</dbReference>
<dbReference type="EMBL" id="CP000816">
    <property type="protein sequence ID" value="ABU82414.1"/>
    <property type="molecule type" value="Genomic_DNA"/>
</dbReference>
<dbReference type="eggNOG" id="arCOG00959">
    <property type="taxonomic scope" value="Archaea"/>
</dbReference>
<dbReference type="STRING" id="453591.Igni_1238"/>
<evidence type="ECO:0000259" key="2">
    <source>
        <dbReference type="PROSITE" id="PS51379"/>
    </source>
</evidence>
<dbReference type="Proteomes" id="UP000000262">
    <property type="component" value="Chromosome"/>
</dbReference>
<dbReference type="HOGENOM" id="CLU_2433815_0_0_2"/>
<dbReference type="InterPro" id="IPR017896">
    <property type="entry name" value="4Fe4S_Fe-S-bd"/>
</dbReference>
<dbReference type="Pfam" id="PF00037">
    <property type="entry name" value="Fer4"/>
    <property type="match status" value="1"/>
</dbReference>
<feature type="region of interest" description="Disordered" evidence="1">
    <location>
        <begin position="1"/>
        <end position="23"/>
    </location>
</feature>
<dbReference type="PROSITE" id="PS00198">
    <property type="entry name" value="4FE4S_FER_1"/>
    <property type="match status" value="1"/>
</dbReference>
<keyword evidence="4" id="KW-1185">Reference proteome</keyword>
<dbReference type="Gene3D" id="3.30.70.20">
    <property type="match status" value="1"/>
</dbReference>
<organism evidence="3 4">
    <name type="scientific">Ignicoccus hospitalis (strain KIN4/I / DSM 18386 / JCM 14125)</name>
    <dbReference type="NCBI Taxonomy" id="453591"/>
    <lineage>
        <taxon>Archaea</taxon>
        <taxon>Thermoproteota</taxon>
        <taxon>Thermoprotei</taxon>
        <taxon>Desulfurococcales</taxon>
        <taxon>Desulfurococcaceae</taxon>
        <taxon>Ignicoccus</taxon>
    </lineage>
</organism>